<dbReference type="SMART" id="SM01360">
    <property type="entry name" value="A2M"/>
    <property type="match status" value="1"/>
</dbReference>
<dbReference type="InterPro" id="IPR001599">
    <property type="entry name" value="Macroglobln_a2"/>
</dbReference>
<dbReference type="SMART" id="SM00223">
    <property type="entry name" value="APPLE"/>
    <property type="match status" value="1"/>
</dbReference>
<dbReference type="InterPro" id="IPR041203">
    <property type="entry name" value="Bact_A2M_MG5"/>
</dbReference>
<dbReference type="Pfam" id="PF07703">
    <property type="entry name" value="A2M_BRD"/>
    <property type="match status" value="1"/>
</dbReference>
<dbReference type="GO" id="GO:0006508">
    <property type="term" value="P:proteolysis"/>
    <property type="evidence" value="ECO:0007669"/>
    <property type="project" value="InterPro"/>
</dbReference>
<dbReference type="Pfam" id="PF00024">
    <property type="entry name" value="PAN_1"/>
    <property type="match status" value="1"/>
</dbReference>
<feature type="chain" id="PRO_5002991913" evidence="5">
    <location>
        <begin position="24"/>
        <end position="1819"/>
    </location>
</feature>
<dbReference type="Pfam" id="PF17972">
    <property type="entry name" value="bMG5"/>
    <property type="match status" value="1"/>
</dbReference>
<dbReference type="Pfam" id="PF17962">
    <property type="entry name" value="bMG6"/>
    <property type="match status" value="1"/>
</dbReference>
<dbReference type="Gene3D" id="3.50.4.10">
    <property type="entry name" value="Hepatocyte Growth Factor"/>
    <property type="match status" value="1"/>
</dbReference>
<dbReference type="CDD" id="cd02891">
    <property type="entry name" value="A2M_like"/>
    <property type="match status" value="1"/>
</dbReference>
<dbReference type="GO" id="GO:0005615">
    <property type="term" value="C:extracellular space"/>
    <property type="evidence" value="ECO:0007669"/>
    <property type="project" value="InterPro"/>
</dbReference>
<evidence type="ECO:0000313" key="7">
    <source>
        <dbReference type="EMBL" id="EEW27014.1"/>
    </source>
</evidence>
<dbReference type="Pfam" id="PF17973">
    <property type="entry name" value="bMG10"/>
    <property type="match status" value="1"/>
</dbReference>
<sequence length="1819" mass="192357">MRVFTRVFVLSAFALTAALPALAEDLVPARRFVLSQDADLPGGDLTSLFDTTIEACEQACMSNARCTAFTFNTRNGSCFPKAAPGEEKFFQGAFSGRLVANDPGVIAGAAARRAELGFLTDWDIAAAVEQAKTLGNLHTTGQWTAEEHMQSSADAEANGDLELAGQFAGAAINASDAPELWLDYSRLLLAESATNENNRSDLRNRAFNAAINGYLRAENKALRHSILVQFGAAAEAYDRGRDTVQALRLAQSLQSRPDTEALLEDAIAKWGFRITEHDVQSDSARPRVCATFSEDLVESGVDYSSFVQLPEPGLTVVAGGWRQLCVEGMAHGARYTLTFREGLPAADGQTMAKSVPLNVYVRDRSPGVRFAGRAYVLPKSDNAALPVETVNTEKLDLALFRVSDRNLLRAIQNDYFGQPMQDWAEGYFTDEVGEQLWTGSATVGMEVNRDVTTRLPLAEAIAGLPAGVYTLKAAVPGVDPYVVPAAWQWFVISDLGVTTMSGTDGLHVFVRSLGTAAAKTGVNVELLSRANTVLATVQTDAMGYAHFDAALTRGSNGAQPALVVVKDGDTDIAFLSLTDPEFDLSDRGVEGREPAPPVDVFLATDRGAYRAGETVHATALARDAQAAAVAGLPLTALVYRPDGVEYYRALAEDVGAGGHVFDLPIAGSAPRGVWRLDILADLEAPALASQTFLVEDFLPERIDFDLKLADTPISLGDMPQLTVDAKYLFGAPGADLAVEGEVLVTAADGLPAFPGYRFGRHDLAFDSRMESLPGEVRTAEDGTALVDVTLPEMADPAIPLQAKFTVRVAEGSGRPVERSLTRALTPAAAMIGVKPLFDDVVAEGADARFALIGVGANALAEPMQVKWKLSRIETNYQWYQKDGSWNWEPVISRTSVAEGEAALGDTPTEIAAPVTWGEYELAVERSDGKLAATSTTFWAGWYAPADTSVTPDTLELSLDKPAYKSGETATLRLVPRAAGTALVTVLSNHLIAMQAVEVKEGENLITLPVTDEWGAGVYVTASVLRPMDVAAGRNPARALGLTHAAVDPGARKLTAAVETAPEAAPRGPLDVAVKVDGVAAGDTAFVTIAAVDVGILNLTAFEAPDPSDHYFGQRKLGVGIRDVYGRLIDGLNGAEGTVRSGGDAGLNAKLLAPPPTEELVAYFTGPVQVGADGYARASFDLPSFNGTVKVMAVAWSGKAVGQASADVLVRDPVVVTASLPRFLSPGDETRLLLEIVHATGPAGRMGLDVSSTGLTLGEVPSGFDLAENGKQVFAVPVTASGTGLQTIEVALTTPDGKQLKKTLTIPVQVNDPEVARITRFDLAAGKSFTFDANVFADITPGSGSATMAIGPIARLNAPGLLAALDRYPYGCTEQMTSKAMPLLYFDAVAQAMHMKGGDNIHARIDQAITEILANQSAEGAFGLWYPATGDMWLDAYVTDFLSRAKAQGYAVPDLALRNALDNLRNQVNYAPDFDGSVNGGGEALAYALMVLAREGAAAVGDLRYYADVKGGDFATPLAMAQLGAALASYGDQTRADAMFRKAATKLNASTATEKAQIYRADYGTNYRDAAAVLALAVEAGSTAVDREALTDRVATQSANLSTQEATWALLATNALIDRPGAEGITIDGAPATGPLVRVLDGAAAVTPVVVENGSGKTTTLTVTTYGVPSEPEPAGGNGYAITRSYYTLDGKAASLDDLKTGTRLVTVLEVTPFGSGEARLMVSDPLPAGLEIDNPNLISGGAISGLGWLDLQGEVAHSEFRQDRFLTAIDRYDNQPFRLAYVVRAVTPGVFHHAAASVEDMYRPDFRARSDTGQITITE</sequence>
<dbReference type="PANTHER" id="PTHR40094:SF1">
    <property type="entry name" value="UBIQUITIN DOMAIN-CONTAINING PROTEIN"/>
    <property type="match status" value="1"/>
</dbReference>
<gene>
    <name evidence="7" type="ORF">Rsw2DRAFT_0249</name>
</gene>
<evidence type="ECO:0000256" key="2">
    <source>
        <dbReference type="ARBA" id="ARBA00022729"/>
    </source>
</evidence>
<evidence type="ECO:0000313" key="8">
    <source>
        <dbReference type="Proteomes" id="UP000010121"/>
    </source>
</evidence>
<dbReference type="Proteomes" id="UP000010121">
    <property type="component" value="Unassembled WGS sequence"/>
</dbReference>
<dbReference type="SUPFAM" id="SSF57414">
    <property type="entry name" value="Hairpin loop containing domain-like"/>
    <property type="match status" value="1"/>
</dbReference>
<dbReference type="PANTHER" id="PTHR40094">
    <property type="entry name" value="ALPHA-2-MACROGLOBULIN HOMOLOG"/>
    <property type="match status" value="1"/>
</dbReference>
<dbReference type="eggNOG" id="COG2373">
    <property type="taxonomic scope" value="Bacteria"/>
</dbReference>
<name>C8RWS1_9RHOB</name>
<dbReference type="STRING" id="371731.Rsw2DRAFT_0249"/>
<keyword evidence="3" id="KW-0677">Repeat</keyword>
<dbReference type="RefSeq" id="WP_008027228.1">
    <property type="nucleotide sequence ID" value="NZ_ACYY01000001.1"/>
</dbReference>
<dbReference type="InterPro" id="IPR000177">
    <property type="entry name" value="Apple"/>
</dbReference>
<feature type="domain" description="Apple" evidence="6">
    <location>
        <begin position="27"/>
        <end position="94"/>
    </location>
</feature>
<dbReference type="Pfam" id="PF01835">
    <property type="entry name" value="MG2"/>
    <property type="match status" value="1"/>
</dbReference>
<dbReference type="InterPro" id="IPR011625">
    <property type="entry name" value="A2M_N_BRD"/>
</dbReference>
<dbReference type="Pfam" id="PF07678">
    <property type="entry name" value="TED_complement"/>
    <property type="match status" value="1"/>
</dbReference>
<keyword evidence="2 5" id="KW-0732">Signal</keyword>
<dbReference type="SUPFAM" id="SSF48239">
    <property type="entry name" value="Terpenoid cyclases/Protein prenyltransferases"/>
    <property type="match status" value="1"/>
</dbReference>
<organism evidence="7 8">
    <name type="scientific">Rhodobacter ferrooxidans</name>
    <dbReference type="NCBI Taxonomy" id="371731"/>
    <lineage>
        <taxon>Bacteria</taxon>
        <taxon>Pseudomonadati</taxon>
        <taxon>Pseudomonadota</taxon>
        <taxon>Alphaproteobacteria</taxon>
        <taxon>Rhodobacterales</taxon>
        <taxon>Rhodobacter group</taxon>
        <taxon>Rhodobacter</taxon>
    </lineage>
</organism>
<keyword evidence="4" id="KW-1015">Disulfide bond</keyword>
<accession>C8RWS1</accession>
<dbReference type="Pfam" id="PF21142">
    <property type="entry name" value="A2M_bMG2"/>
    <property type="match status" value="1"/>
</dbReference>
<reference evidence="7 8" key="1">
    <citation type="submission" date="2009-08" db="EMBL/GenBank/DDBJ databases">
        <title>The draft genome of Rhodobacter sp. SW2.</title>
        <authorList>
            <consortium name="US DOE Joint Genome Institute (JGI-PGF)"/>
            <person name="Lucas S."/>
            <person name="Copeland A."/>
            <person name="Lapidus A."/>
            <person name="Glavina del Rio T."/>
            <person name="Tice H."/>
            <person name="Bruce D."/>
            <person name="Goodwin L."/>
            <person name="Pitluck S."/>
            <person name="Larimer F."/>
            <person name="Land M.L."/>
            <person name="Hauser L."/>
            <person name="Emerson D."/>
        </authorList>
    </citation>
    <scope>NUCLEOTIDE SEQUENCE [LARGE SCALE GENOMIC DNA]</scope>
    <source>
        <strain evidence="7 8">SW2</strain>
    </source>
</reference>
<dbReference type="PROSITE" id="PS50948">
    <property type="entry name" value="PAN"/>
    <property type="match status" value="1"/>
</dbReference>
<keyword evidence="8" id="KW-1185">Reference proteome</keyword>
<dbReference type="Gene3D" id="2.60.40.1930">
    <property type="match status" value="1"/>
</dbReference>
<dbReference type="InterPro" id="IPR008930">
    <property type="entry name" value="Terpenoid_cyclase/PrenylTrfase"/>
</dbReference>
<dbReference type="Gene3D" id="1.50.10.20">
    <property type="match status" value="1"/>
</dbReference>
<evidence type="ECO:0000256" key="4">
    <source>
        <dbReference type="ARBA" id="ARBA00023157"/>
    </source>
</evidence>
<dbReference type="InterPro" id="IPR049120">
    <property type="entry name" value="A2M_bMG2"/>
</dbReference>
<comment type="caution">
    <text evidence="7">The sequence shown here is derived from an EMBL/GenBank/DDBJ whole genome shotgun (WGS) entry which is preliminary data.</text>
</comment>
<dbReference type="InterPro" id="IPR041246">
    <property type="entry name" value="Bact_MG10"/>
</dbReference>
<dbReference type="InterPro" id="IPR026284">
    <property type="entry name" value="A2MG_proteobact"/>
</dbReference>
<dbReference type="InterPro" id="IPR021868">
    <property type="entry name" value="Alpha_2_Macroglob_MG3"/>
</dbReference>
<dbReference type="InterPro" id="IPR047565">
    <property type="entry name" value="Alpha-macroglob_thiol-ester_cl"/>
</dbReference>
<evidence type="ECO:0000256" key="3">
    <source>
        <dbReference type="ARBA" id="ARBA00022737"/>
    </source>
</evidence>
<dbReference type="InterPro" id="IPR051802">
    <property type="entry name" value="YfhM-like"/>
</dbReference>
<dbReference type="Pfam" id="PF00207">
    <property type="entry name" value="A2M"/>
    <property type="match status" value="1"/>
</dbReference>
<comment type="similarity">
    <text evidence="1">Belongs to the protease inhibitor I39 (alpha-2-macroglobulin) family. Bacterial alpha-2-macroglobulin subfamily.</text>
</comment>
<dbReference type="InterPro" id="IPR011626">
    <property type="entry name" value="Alpha-macroglobulin_TED"/>
</dbReference>
<dbReference type="SMART" id="SM01359">
    <property type="entry name" value="A2M_N_2"/>
    <property type="match status" value="1"/>
</dbReference>
<dbReference type="GO" id="GO:0004866">
    <property type="term" value="F:endopeptidase inhibitor activity"/>
    <property type="evidence" value="ECO:0007669"/>
    <property type="project" value="InterPro"/>
</dbReference>
<evidence type="ECO:0000256" key="1">
    <source>
        <dbReference type="ARBA" id="ARBA00010556"/>
    </source>
</evidence>
<protein>
    <submittedName>
        <fullName evidence="7">Alpha-2-macroglobulin domain protein</fullName>
    </submittedName>
</protein>
<dbReference type="PIRSF" id="PIRSF038980">
    <property type="entry name" value="A2M_bac"/>
    <property type="match status" value="1"/>
</dbReference>
<dbReference type="SMART" id="SM01419">
    <property type="entry name" value="Thiol-ester_cl"/>
    <property type="match status" value="1"/>
</dbReference>
<dbReference type="InterPro" id="IPR041462">
    <property type="entry name" value="Bact_A2M_MG6"/>
</dbReference>
<dbReference type="CDD" id="cd01100">
    <property type="entry name" value="APPLE_Factor_XI_like"/>
    <property type="match status" value="1"/>
</dbReference>
<dbReference type="InterPro" id="IPR003609">
    <property type="entry name" value="Pan_app"/>
</dbReference>
<proteinExistence type="inferred from homology"/>
<dbReference type="EMBL" id="ACYY01000001">
    <property type="protein sequence ID" value="EEW27014.1"/>
    <property type="molecule type" value="Genomic_DNA"/>
</dbReference>
<dbReference type="InterPro" id="IPR002890">
    <property type="entry name" value="MG2"/>
</dbReference>
<dbReference type="OrthoDB" id="9767116at2"/>
<evidence type="ECO:0000256" key="5">
    <source>
        <dbReference type="SAM" id="SignalP"/>
    </source>
</evidence>
<feature type="signal peptide" evidence="5">
    <location>
        <begin position="1"/>
        <end position="23"/>
    </location>
</feature>
<evidence type="ECO:0000259" key="6">
    <source>
        <dbReference type="PROSITE" id="PS50948"/>
    </source>
</evidence>
<dbReference type="Pfam" id="PF11974">
    <property type="entry name" value="bMG3"/>
    <property type="match status" value="1"/>
</dbReference>